<sequence>MSIKEQAEALPSSISHFNFIMSKPILYTFPLSVWAAVPEVARIELGYQSESIESKVINLVNGENFNPEFLKINPNATLPALVAEGRTYTTTTDVVRYLIGHAPKKVPYGNPALISRIHEDSLDPNFPLLAARDETSLSAASSGFASVFVNNRQNALLKYVDTPEAEPFKTSVFEPKIQANGAVLDIYTGKASDEVKQVFFKQCTQHWNNISDFILKELPGYLPESGFINGDVPGEDDFHIGIWLVRIANLCGGTPTKDSYRC</sequence>
<dbReference type="OrthoDB" id="412788at2759"/>
<accession>A0A8K0URS3</accession>
<organism evidence="2 3">
    <name type="scientific">Cristinia sonorae</name>
    <dbReference type="NCBI Taxonomy" id="1940300"/>
    <lineage>
        <taxon>Eukaryota</taxon>
        <taxon>Fungi</taxon>
        <taxon>Dikarya</taxon>
        <taxon>Basidiomycota</taxon>
        <taxon>Agaricomycotina</taxon>
        <taxon>Agaricomycetes</taxon>
        <taxon>Agaricomycetidae</taxon>
        <taxon>Agaricales</taxon>
        <taxon>Pleurotineae</taxon>
        <taxon>Stephanosporaceae</taxon>
        <taxon>Cristinia</taxon>
    </lineage>
</organism>
<dbReference type="Pfam" id="PF13417">
    <property type="entry name" value="GST_N_3"/>
    <property type="match status" value="1"/>
</dbReference>
<reference evidence="2" key="1">
    <citation type="journal article" date="2021" name="New Phytol.">
        <title>Evolutionary innovations through gain and loss of genes in the ectomycorrhizal Boletales.</title>
        <authorList>
            <person name="Wu G."/>
            <person name="Miyauchi S."/>
            <person name="Morin E."/>
            <person name="Kuo A."/>
            <person name="Drula E."/>
            <person name="Varga T."/>
            <person name="Kohler A."/>
            <person name="Feng B."/>
            <person name="Cao Y."/>
            <person name="Lipzen A."/>
            <person name="Daum C."/>
            <person name="Hundley H."/>
            <person name="Pangilinan J."/>
            <person name="Johnson J."/>
            <person name="Barry K."/>
            <person name="LaButti K."/>
            <person name="Ng V."/>
            <person name="Ahrendt S."/>
            <person name="Min B."/>
            <person name="Choi I.G."/>
            <person name="Park H."/>
            <person name="Plett J.M."/>
            <person name="Magnuson J."/>
            <person name="Spatafora J.W."/>
            <person name="Nagy L.G."/>
            <person name="Henrissat B."/>
            <person name="Grigoriev I.V."/>
            <person name="Yang Z.L."/>
            <person name="Xu J."/>
            <person name="Martin F.M."/>
        </authorList>
    </citation>
    <scope>NUCLEOTIDE SEQUENCE</scope>
    <source>
        <strain evidence="2">KKN 215</strain>
    </source>
</reference>
<dbReference type="SUPFAM" id="SSF52833">
    <property type="entry name" value="Thioredoxin-like"/>
    <property type="match status" value="1"/>
</dbReference>
<evidence type="ECO:0000313" key="3">
    <source>
        <dbReference type="Proteomes" id="UP000813824"/>
    </source>
</evidence>
<dbReference type="EMBL" id="JAEVFJ010000009">
    <property type="protein sequence ID" value="KAH8102593.1"/>
    <property type="molecule type" value="Genomic_DNA"/>
</dbReference>
<gene>
    <name evidence="2" type="ORF">BXZ70DRAFT_1059164</name>
</gene>
<dbReference type="AlphaFoldDB" id="A0A8K0URS3"/>
<dbReference type="InterPro" id="IPR004045">
    <property type="entry name" value="Glutathione_S-Trfase_N"/>
</dbReference>
<dbReference type="Gene3D" id="3.40.30.10">
    <property type="entry name" value="Glutaredoxin"/>
    <property type="match status" value="1"/>
</dbReference>
<name>A0A8K0URS3_9AGAR</name>
<evidence type="ECO:0000259" key="1">
    <source>
        <dbReference type="Pfam" id="PF13417"/>
    </source>
</evidence>
<proteinExistence type="predicted"/>
<protein>
    <recommendedName>
        <fullName evidence="1">GST N-terminal domain-containing protein</fullName>
    </recommendedName>
</protein>
<evidence type="ECO:0000313" key="2">
    <source>
        <dbReference type="EMBL" id="KAH8102593.1"/>
    </source>
</evidence>
<dbReference type="InterPro" id="IPR036249">
    <property type="entry name" value="Thioredoxin-like_sf"/>
</dbReference>
<feature type="domain" description="GST N-terminal" evidence="1">
    <location>
        <begin position="26"/>
        <end position="103"/>
    </location>
</feature>
<dbReference type="Proteomes" id="UP000813824">
    <property type="component" value="Unassembled WGS sequence"/>
</dbReference>
<comment type="caution">
    <text evidence="2">The sequence shown here is derived from an EMBL/GenBank/DDBJ whole genome shotgun (WGS) entry which is preliminary data.</text>
</comment>
<keyword evidence="3" id="KW-1185">Reference proteome</keyword>